<dbReference type="GO" id="GO:0043022">
    <property type="term" value="F:ribosome binding"/>
    <property type="evidence" value="ECO:0007669"/>
    <property type="project" value="TreeGrafter"/>
</dbReference>
<dbReference type="InterPro" id="IPR000504">
    <property type="entry name" value="RRM_dom"/>
</dbReference>
<evidence type="ECO:0000313" key="5">
    <source>
        <dbReference type="Proteomes" id="UP000271087"/>
    </source>
</evidence>
<dbReference type="GO" id="GO:0000900">
    <property type="term" value="F:mRNA regulatory element binding translation repressor activity"/>
    <property type="evidence" value="ECO:0007669"/>
    <property type="project" value="TreeGrafter"/>
</dbReference>
<dbReference type="InterPro" id="IPR034819">
    <property type="entry name" value="CPEB"/>
</dbReference>
<dbReference type="Pfam" id="PF00076">
    <property type="entry name" value="RRM_1"/>
    <property type="match status" value="1"/>
</dbReference>
<feature type="domain" description="RRM" evidence="3">
    <location>
        <begin position="225"/>
        <end position="303"/>
    </location>
</feature>
<evidence type="ECO:0000313" key="6">
    <source>
        <dbReference type="WBParaSite" id="nOo.2.0.1.t05245-RA"/>
    </source>
</evidence>
<evidence type="ECO:0000259" key="3">
    <source>
        <dbReference type="PROSITE" id="PS50102"/>
    </source>
</evidence>
<proteinExistence type="predicted"/>
<dbReference type="InterPro" id="IPR038446">
    <property type="entry name" value="CEBP_ZZ_sf"/>
</dbReference>
<reference evidence="4 5" key="2">
    <citation type="submission" date="2018-08" db="EMBL/GenBank/DDBJ databases">
        <authorList>
            <person name="Laetsch R D."/>
            <person name="Stevens L."/>
            <person name="Kumar S."/>
            <person name="Blaxter L. M."/>
        </authorList>
    </citation>
    <scope>NUCLEOTIDE SEQUENCE [LARGE SCALE GENOMIC DNA]</scope>
</reference>
<dbReference type="Gene3D" id="3.30.70.330">
    <property type="match status" value="2"/>
</dbReference>
<dbReference type="OrthoDB" id="10033548at2759"/>
<dbReference type="Gene3D" id="4.10.640.40">
    <property type="entry name" value="Cytoplasmic polyadenylation element-binding protein, ZZ domain"/>
    <property type="match status" value="1"/>
</dbReference>
<dbReference type="GO" id="GO:0005737">
    <property type="term" value="C:cytoplasm"/>
    <property type="evidence" value="ECO:0007669"/>
    <property type="project" value="TreeGrafter"/>
</dbReference>
<sequence>MSGWRAIIPGQEDAGGGFRGERWRVVGSFGFRGVLATLTDSFTQTLFYSTVKLMAVMTERYDPTDTEESEIEEPLPPRSQLAIETNTTAIQPAQDVRQMQDENNDSDSQEQEIIYTRAGYFAMYSRKVFVGDIINKFFDQFGKNIIDWPHRDCCDIRAPPNGFVFVIFNRESAVHRLINATEVRHGKRLIVMKNDDIVIKTVQVKPWILSCLTYSLSSTPFVGRYSIFVRGFPRTMTAMELAHLFEQVIGNVVEVHLGVEYGIGYPRGSARVIFGNHEAFHVAIAMRCFTLCTFRKQRTLEMRPYVLDDMWCDICHKTFAHYLCPELPCLLYYCIQCWLSTHQEQGMDFHRPVSAEILGLWKNGRKNQRRHRNRYVMQRSGHYCFQQRNLPSEPDYEAFSGGNFPIPPQNAS</sequence>
<accession>A0A182EB15</accession>
<dbReference type="GO" id="GO:0008135">
    <property type="term" value="F:translation factor activity, RNA binding"/>
    <property type="evidence" value="ECO:0007669"/>
    <property type="project" value="TreeGrafter"/>
</dbReference>
<dbReference type="SUPFAM" id="SSF54928">
    <property type="entry name" value="RNA-binding domain, RBD"/>
    <property type="match status" value="1"/>
</dbReference>
<gene>
    <name evidence="4" type="ORF">NOO_LOCUS5245</name>
</gene>
<dbReference type="EMBL" id="UYRW01001352">
    <property type="protein sequence ID" value="VDK76584.1"/>
    <property type="molecule type" value="Genomic_DNA"/>
</dbReference>
<dbReference type="AlphaFoldDB" id="A0A182EB15"/>
<dbReference type="GO" id="GO:0005634">
    <property type="term" value="C:nucleus"/>
    <property type="evidence" value="ECO:0007669"/>
    <property type="project" value="TreeGrafter"/>
</dbReference>
<organism evidence="6">
    <name type="scientific">Onchocerca ochengi</name>
    <name type="common">Filarial nematode worm</name>
    <dbReference type="NCBI Taxonomy" id="42157"/>
    <lineage>
        <taxon>Eukaryota</taxon>
        <taxon>Metazoa</taxon>
        <taxon>Ecdysozoa</taxon>
        <taxon>Nematoda</taxon>
        <taxon>Chromadorea</taxon>
        <taxon>Rhabditida</taxon>
        <taxon>Spirurina</taxon>
        <taxon>Spiruromorpha</taxon>
        <taxon>Filarioidea</taxon>
        <taxon>Onchocercidae</taxon>
        <taxon>Onchocerca</taxon>
    </lineage>
</organism>
<dbReference type="SMART" id="SM00360">
    <property type="entry name" value="RRM"/>
    <property type="match status" value="1"/>
</dbReference>
<name>A0A182EB15_ONCOC</name>
<dbReference type="InterPro" id="IPR012677">
    <property type="entry name" value="Nucleotide-bd_a/b_plait_sf"/>
</dbReference>
<evidence type="ECO:0000256" key="1">
    <source>
        <dbReference type="ARBA" id="ARBA00022884"/>
    </source>
</evidence>
<evidence type="ECO:0000256" key="2">
    <source>
        <dbReference type="PROSITE-ProRule" id="PRU00176"/>
    </source>
</evidence>
<dbReference type="PANTHER" id="PTHR12566">
    <property type="entry name" value="CYTOPLASMIC POLYADENYLATION ELEMENT BINDING PROTEIN CPEB"/>
    <property type="match status" value="1"/>
</dbReference>
<dbReference type="PROSITE" id="PS50102">
    <property type="entry name" value="RRM"/>
    <property type="match status" value="1"/>
</dbReference>
<keyword evidence="1 2" id="KW-0694">RNA-binding</keyword>
<dbReference type="GO" id="GO:0045202">
    <property type="term" value="C:synapse"/>
    <property type="evidence" value="ECO:0007669"/>
    <property type="project" value="TreeGrafter"/>
</dbReference>
<dbReference type="GO" id="GO:0003730">
    <property type="term" value="F:mRNA 3'-UTR binding"/>
    <property type="evidence" value="ECO:0007669"/>
    <property type="project" value="InterPro"/>
</dbReference>
<dbReference type="InterPro" id="IPR035979">
    <property type="entry name" value="RBD_domain_sf"/>
</dbReference>
<keyword evidence="5" id="KW-1185">Reference proteome</keyword>
<dbReference type="Proteomes" id="UP000271087">
    <property type="component" value="Unassembled WGS sequence"/>
</dbReference>
<dbReference type="GO" id="GO:0043005">
    <property type="term" value="C:neuron projection"/>
    <property type="evidence" value="ECO:0007669"/>
    <property type="project" value="TreeGrafter"/>
</dbReference>
<dbReference type="GO" id="GO:2000766">
    <property type="term" value="P:negative regulation of cytoplasmic translation"/>
    <property type="evidence" value="ECO:0007669"/>
    <property type="project" value="TreeGrafter"/>
</dbReference>
<evidence type="ECO:0000313" key="4">
    <source>
        <dbReference type="EMBL" id="VDK76584.1"/>
    </source>
</evidence>
<dbReference type="InterPro" id="IPR032296">
    <property type="entry name" value="CEBP_ZZ"/>
</dbReference>
<protein>
    <submittedName>
        <fullName evidence="6">RRM domain-containing protein</fullName>
    </submittedName>
</protein>
<dbReference type="WBParaSite" id="nOo.2.0.1.t05245-RA">
    <property type="protein sequence ID" value="nOo.2.0.1.t05245-RA"/>
    <property type="gene ID" value="nOo.2.0.1.g05245"/>
</dbReference>
<dbReference type="Pfam" id="PF16366">
    <property type="entry name" value="CEBP_ZZ"/>
    <property type="match status" value="1"/>
</dbReference>
<dbReference type="PANTHER" id="PTHR12566:SF6">
    <property type="entry name" value="FOG-1 PROTEIN"/>
    <property type="match status" value="1"/>
</dbReference>
<dbReference type="Pfam" id="PF16367">
    <property type="entry name" value="RRM_7"/>
    <property type="match status" value="1"/>
</dbReference>
<dbReference type="STRING" id="42157.A0A182EB15"/>
<reference evidence="6" key="1">
    <citation type="submission" date="2016-06" db="UniProtKB">
        <authorList>
            <consortium name="WormBaseParasite"/>
        </authorList>
    </citation>
    <scope>IDENTIFICATION</scope>
</reference>